<dbReference type="Proteomes" id="UP001151760">
    <property type="component" value="Unassembled WGS sequence"/>
</dbReference>
<feature type="compositionally biased region" description="Basic residues" evidence="1">
    <location>
        <begin position="283"/>
        <end position="295"/>
    </location>
</feature>
<sequence length="466" mass="53121">MWIIKVLLDYKTLSRVASLKAKSTDKGRRYKRRKISKGKDINTGLDDEADINAGNEVNTGNEDINAGFEEVNTGSIGVSTGSGPVSTPSTKVSIPSPVKGRREGKAPMITEETQATKRTKEQIQKEEASLAEAIRLQTLEEEETAKQVHLDALLAKRMAEEEELTEKQKQRKAQVQFEAQHYTEEDWDVIRAKLEANTELTKSVLGKDLLEEDFAKRIVDLVNQRKKYFAEERAKAKRKIKEEFDKLVKQVDTFVPMSFEATKAELKRYEKVAEEKEEEPVKKMGKRRKQIARKGLHTDKTAKDEAEKDMEASEKDYPSSGTNVPVNPVPVAVKPPSIANYKIIKLGKKGVYQIVRENDTDKIYISFGAMLKEISRDDLTELYRIIMEKYGTDGPTDEYDRIFWGNLKTMFDPPLKSADIYMLTERRYPLSADICQAMLDKKLQGGKEDEDCYQLLKMMEKKAGIR</sequence>
<feature type="region of interest" description="Disordered" evidence="1">
    <location>
        <begin position="274"/>
        <end position="323"/>
    </location>
</feature>
<reference evidence="2" key="2">
    <citation type="submission" date="2022-01" db="EMBL/GenBank/DDBJ databases">
        <authorList>
            <person name="Yamashiro T."/>
            <person name="Shiraishi A."/>
            <person name="Satake H."/>
            <person name="Nakayama K."/>
        </authorList>
    </citation>
    <scope>NUCLEOTIDE SEQUENCE</scope>
</reference>
<proteinExistence type="predicted"/>
<protein>
    <submittedName>
        <fullName evidence="2">Uncharacterized protein</fullName>
    </submittedName>
</protein>
<accession>A0ABQ4Z5N8</accession>
<evidence type="ECO:0000256" key="1">
    <source>
        <dbReference type="SAM" id="MobiDB-lite"/>
    </source>
</evidence>
<feature type="compositionally biased region" description="Basic and acidic residues" evidence="1">
    <location>
        <begin position="296"/>
        <end position="317"/>
    </location>
</feature>
<gene>
    <name evidence="2" type="ORF">Tco_0750883</name>
</gene>
<keyword evidence="3" id="KW-1185">Reference proteome</keyword>
<feature type="compositionally biased region" description="Low complexity" evidence="1">
    <location>
        <begin position="79"/>
        <end position="90"/>
    </location>
</feature>
<reference evidence="2" key="1">
    <citation type="journal article" date="2022" name="Int. J. Mol. Sci.">
        <title>Draft Genome of Tanacetum Coccineum: Genomic Comparison of Closely Related Tanacetum-Family Plants.</title>
        <authorList>
            <person name="Yamashiro T."/>
            <person name="Shiraishi A."/>
            <person name="Nakayama K."/>
            <person name="Satake H."/>
        </authorList>
    </citation>
    <scope>NUCLEOTIDE SEQUENCE</scope>
</reference>
<comment type="caution">
    <text evidence="2">The sequence shown here is derived from an EMBL/GenBank/DDBJ whole genome shotgun (WGS) entry which is preliminary data.</text>
</comment>
<name>A0ABQ4Z5N8_9ASTR</name>
<evidence type="ECO:0000313" key="2">
    <source>
        <dbReference type="EMBL" id="GJS84342.1"/>
    </source>
</evidence>
<feature type="region of interest" description="Disordered" evidence="1">
    <location>
        <begin position="79"/>
        <end position="105"/>
    </location>
</feature>
<organism evidence="2 3">
    <name type="scientific">Tanacetum coccineum</name>
    <dbReference type="NCBI Taxonomy" id="301880"/>
    <lineage>
        <taxon>Eukaryota</taxon>
        <taxon>Viridiplantae</taxon>
        <taxon>Streptophyta</taxon>
        <taxon>Embryophyta</taxon>
        <taxon>Tracheophyta</taxon>
        <taxon>Spermatophyta</taxon>
        <taxon>Magnoliopsida</taxon>
        <taxon>eudicotyledons</taxon>
        <taxon>Gunneridae</taxon>
        <taxon>Pentapetalae</taxon>
        <taxon>asterids</taxon>
        <taxon>campanulids</taxon>
        <taxon>Asterales</taxon>
        <taxon>Asteraceae</taxon>
        <taxon>Asteroideae</taxon>
        <taxon>Anthemideae</taxon>
        <taxon>Anthemidinae</taxon>
        <taxon>Tanacetum</taxon>
    </lineage>
</organism>
<evidence type="ECO:0000313" key="3">
    <source>
        <dbReference type="Proteomes" id="UP001151760"/>
    </source>
</evidence>
<dbReference type="EMBL" id="BQNB010010966">
    <property type="protein sequence ID" value="GJS84342.1"/>
    <property type="molecule type" value="Genomic_DNA"/>
</dbReference>
<feature type="region of interest" description="Disordered" evidence="1">
    <location>
        <begin position="40"/>
        <end position="61"/>
    </location>
</feature>